<organism evidence="1 2">
    <name type="scientific">Rhizobium redzepovicii</name>
    <dbReference type="NCBI Taxonomy" id="2867518"/>
    <lineage>
        <taxon>Bacteria</taxon>
        <taxon>Pseudomonadati</taxon>
        <taxon>Pseudomonadota</taxon>
        <taxon>Alphaproteobacteria</taxon>
        <taxon>Hyphomicrobiales</taxon>
        <taxon>Rhizobiaceae</taxon>
        <taxon>Rhizobium/Agrobacterium group</taxon>
        <taxon>Rhizobium</taxon>
    </lineage>
</organism>
<name>A0AAW8NXL7_9HYPH</name>
<evidence type="ECO:0000313" key="2">
    <source>
        <dbReference type="Proteomes" id="UP001269402"/>
    </source>
</evidence>
<dbReference type="EMBL" id="JAVLSH010000002">
    <property type="protein sequence ID" value="MDR9759025.1"/>
    <property type="molecule type" value="Genomic_DNA"/>
</dbReference>
<dbReference type="RefSeq" id="WP_310807016.1">
    <property type="nucleotide sequence ID" value="NZ_JAVLSH010000002.1"/>
</dbReference>
<evidence type="ECO:0000313" key="1">
    <source>
        <dbReference type="EMBL" id="MDR9759025.1"/>
    </source>
</evidence>
<sequence length="162" mass="18304">MTNILTENFPELEACYGQLMGWCDLLEAIADFLPCHVEDRLCETIIHGLVPLLSTTHLLEERVVSSHLGLIMIDDELTEAVERRRTSRLFDADAAQEVVDAICALKAGRCHLSWDAIGYLLRSFFCSMRRHIKAEREIVRQILKALERQDAQPVSVAVIEAA</sequence>
<evidence type="ECO:0008006" key="3">
    <source>
        <dbReference type="Google" id="ProtNLM"/>
    </source>
</evidence>
<gene>
    <name evidence="1" type="ORF">RJJ37_05150</name>
</gene>
<protein>
    <recommendedName>
        <fullName evidence="3">Hemerythrin-like domain-containing protein</fullName>
    </recommendedName>
</protein>
<dbReference type="AlphaFoldDB" id="A0AAW8NXL7"/>
<keyword evidence="2" id="KW-1185">Reference proteome</keyword>
<accession>A0AAW8NXL7</accession>
<proteinExistence type="predicted"/>
<reference evidence="2" key="1">
    <citation type="submission" date="2023-07" db="EMBL/GenBank/DDBJ databases">
        <title>Genomic characterization of faba bean (Vicia faba) microsymbionts in Mexican soils.</title>
        <authorList>
            <person name="Rivera Orduna F.N."/>
            <person name="Guevara-Luna J."/>
            <person name="Yan J."/>
            <person name="Arroyo-Herrera I."/>
            <person name="Li Y."/>
            <person name="Vasquez-Murrieta M.S."/>
            <person name="Wang E.T."/>
        </authorList>
    </citation>
    <scope>NUCLEOTIDE SEQUENCE [LARGE SCALE GENOMIC DNA]</scope>
    <source>
        <strain evidence="2">CH6</strain>
    </source>
</reference>
<dbReference type="Proteomes" id="UP001269402">
    <property type="component" value="Unassembled WGS sequence"/>
</dbReference>
<comment type="caution">
    <text evidence="1">The sequence shown here is derived from an EMBL/GenBank/DDBJ whole genome shotgun (WGS) entry which is preliminary data.</text>
</comment>